<feature type="region of interest" description="Disordered" evidence="7">
    <location>
        <begin position="108"/>
        <end position="154"/>
    </location>
</feature>
<evidence type="ECO:0000313" key="9">
    <source>
        <dbReference type="EMBL" id="KAF2753624.1"/>
    </source>
</evidence>
<evidence type="ECO:0000256" key="1">
    <source>
        <dbReference type="ARBA" id="ARBA00004123"/>
    </source>
</evidence>
<evidence type="ECO:0000256" key="2">
    <source>
        <dbReference type="ARBA" id="ARBA00009001"/>
    </source>
</evidence>
<dbReference type="GeneID" id="54485864"/>
<reference evidence="9" key="1">
    <citation type="journal article" date="2020" name="Stud. Mycol.">
        <title>101 Dothideomycetes genomes: a test case for predicting lifestyles and emergence of pathogens.</title>
        <authorList>
            <person name="Haridas S."/>
            <person name="Albert R."/>
            <person name="Binder M."/>
            <person name="Bloem J."/>
            <person name="Labutti K."/>
            <person name="Salamov A."/>
            <person name="Andreopoulos B."/>
            <person name="Baker S."/>
            <person name="Barry K."/>
            <person name="Bills G."/>
            <person name="Bluhm B."/>
            <person name="Cannon C."/>
            <person name="Castanera R."/>
            <person name="Culley D."/>
            <person name="Daum C."/>
            <person name="Ezra D."/>
            <person name="Gonzalez J."/>
            <person name="Henrissat B."/>
            <person name="Kuo A."/>
            <person name="Liang C."/>
            <person name="Lipzen A."/>
            <person name="Lutzoni F."/>
            <person name="Magnuson J."/>
            <person name="Mondo S."/>
            <person name="Nolan M."/>
            <person name="Ohm R."/>
            <person name="Pangilinan J."/>
            <person name="Park H.-J."/>
            <person name="Ramirez L."/>
            <person name="Alfaro M."/>
            <person name="Sun H."/>
            <person name="Tritt A."/>
            <person name="Yoshinaga Y."/>
            <person name="Zwiers L.-H."/>
            <person name="Turgeon B."/>
            <person name="Goodwin S."/>
            <person name="Spatafora J."/>
            <person name="Crous P."/>
            <person name="Grigoriev I."/>
        </authorList>
    </citation>
    <scope>NUCLEOTIDE SEQUENCE</scope>
    <source>
        <strain evidence="9">CBS 121739</strain>
    </source>
</reference>
<feature type="compositionally biased region" description="Basic and acidic residues" evidence="7">
    <location>
        <begin position="108"/>
        <end position="117"/>
    </location>
</feature>
<evidence type="ECO:0000313" key="10">
    <source>
        <dbReference type="Proteomes" id="UP000799437"/>
    </source>
</evidence>
<keyword evidence="3" id="KW-0805">Transcription regulation</keyword>
<feature type="domain" description="Transcriptional coactivator p15 (PC4) C-terminal" evidence="8">
    <location>
        <begin position="46"/>
        <end position="96"/>
    </location>
</feature>
<evidence type="ECO:0000256" key="5">
    <source>
        <dbReference type="ARBA" id="ARBA00023163"/>
    </source>
</evidence>
<dbReference type="InterPro" id="IPR003173">
    <property type="entry name" value="PC4_C"/>
</dbReference>
<dbReference type="Pfam" id="PF02229">
    <property type="entry name" value="PC4"/>
    <property type="match status" value="1"/>
</dbReference>
<keyword evidence="4" id="KW-0238">DNA-binding</keyword>
<dbReference type="InterPro" id="IPR009044">
    <property type="entry name" value="ssDNA-bd_transcriptional_reg"/>
</dbReference>
<comment type="similarity">
    <text evidence="2">Belongs to the transcriptional coactivator PC4 family.</text>
</comment>
<evidence type="ECO:0000256" key="6">
    <source>
        <dbReference type="ARBA" id="ARBA00023242"/>
    </source>
</evidence>
<dbReference type="Proteomes" id="UP000799437">
    <property type="component" value="Unassembled WGS sequence"/>
</dbReference>
<dbReference type="EMBL" id="ML996583">
    <property type="protein sequence ID" value="KAF2753624.1"/>
    <property type="molecule type" value="Genomic_DNA"/>
</dbReference>
<evidence type="ECO:0000256" key="3">
    <source>
        <dbReference type="ARBA" id="ARBA00023015"/>
    </source>
</evidence>
<dbReference type="GO" id="GO:0003677">
    <property type="term" value="F:DNA binding"/>
    <property type="evidence" value="ECO:0007669"/>
    <property type="project" value="UniProtKB-KW"/>
</dbReference>
<proteinExistence type="inferred from homology"/>
<dbReference type="InterPro" id="IPR045125">
    <property type="entry name" value="Sub1/Tcp4-like"/>
</dbReference>
<dbReference type="AlphaFoldDB" id="A0A6A6VV75"/>
<comment type="subcellular location">
    <subcellularLocation>
        <location evidence="1">Nucleus</location>
    </subcellularLocation>
</comment>
<gene>
    <name evidence="9" type="ORF">EJ05DRAFT_480115</name>
</gene>
<name>A0A6A6VV75_9PEZI</name>
<evidence type="ECO:0000256" key="4">
    <source>
        <dbReference type="ARBA" id="ARBA00023125"/>
    </source>
</evidence>
<dbReference type="OrthoDB" id="2505440at2759"/>
<protein>
    <submittedName>
        <fullName evidence="9">PC4-domain-containing protein</fullName>
    </submittedName>
</protein>
<dbReference type="GO" id="GO:0060261">
    <property type="term" value="P:positive regulation of transcription initiation by RNA polymerase II"/>
    <property type="evidence" value="ECO:0007669"/>
    <property type="project" value="InterPro"/>
</dbReference>
<dbReference type="GO" id="GO:0005634">
    <property type="term" value="C:nucleus"/>
    <property type="evidence" value="ECO:0007669"/>
    <property type="project" value="UniProtKB-SubCell"/>
</dbReference>
<evidence type="ECO:0000259" key="8">
    <source>
        <dbReference type="Pfam" id="PF02229"/>
    </source>
</evidence>
<feature type="region of interest" description="Disordered" evidence="7">
    <location>
        <begin position="1"/>
        <end position="44"/>
    </location>
</feature>
<sequence>MAFKRASKRAASEASDSPEPKTKKAKGSAKAGPHGSKLDSKGEPYFELAKMRRVTVSEFKGKALVNIREYWEKDGDLLPGKKGISLTIEQYTALLESIPGIEALLKKQGEDVPRVSYDEPATSKADDAEDEKDKEESPKPSKSNIEATSDEDEG</sequence>
<dbReference type="Gene3D" id="2.30.31.10">
    <property type="entry name" value="Transcriptional Coactivator Pc4, Chain A"/>
    <property type="match status" value="1"/>
</dbReference>
<dbReference type="RefSeq" id="XP_033596075.1">
    <property type="nucleotide sequence ID" value="XM_033744810.1"/>
</dbReference>
<keyword evidence="5" id="KW-0804">Transcription</keyword>
<keyword evidence="6" id="KW-0539">Nucleus</keyword>
<accession>A0A6A6VV75</accession>
<evidence type="ECO:0000256" key="7">
    <source>
        <dbReference type="SAM" id="MobiDB-lite"/>
    </source>
</evidence>
<dbReference type="GO" id="GO:0003713">
    <property type="term" value="F:transcription coactivator activity"/>
    <property type="evidence" value="ECO:0007669"/>
    <property type="project" value="InterPro"/>
</dbReference>
<dbReference type="SUPFAM" id="SSF54447">
    <property type="entry name" value="ssDNA-binding transcriptional regulator domain"/>
    <property type="match status" value="1"/>
</dbReference>
<dbReference type="PANTHER" id="PTHR13215">
    <property type="entry name" value="RNA POLYMERASE II TRANSCRIPTIONAL COACTIVATOR"/>
    <property type="match status" value="1"/>
</dbReference>
<keyword evidence="10" id="KW-1185">Reference proteome</keyword>
<organism evidence="9 10">
    <name type="scientific">Pseudovirgaria hyperparasitica</name>
    <dbReference type="NCBI Taxonomy" id="470096"/>
    <lineage>
        <taxon>Eukaryota</taxon>
        <taxon>Fungi</taxon>
        <taxon>Dikarya</taxon>
        <taxon>Ascomycota</taxon>
        <taxon>Pezizomycotina</taxon>
        <taxon>Dothideomycetes</taxon>
        <taxon>Dothideomycetes incertae sedis</taxon>
        <taxon>Acrospermales</taxon>
        <taxon>Acrospermaceae</taxon>
        <taxon>Pseudovirgaria</taxon>
    </lineage>
</organism>